<evidence type="ECO:0000313" key="1">
    <source>
        <dbReference type="EMBL" id="KAJ8978617.1"/>
    </source>
</evidence>
<accession>A0ABQ9JLQ9</accession>
<comment type="caution">
    <text evidence="1">The sequence shown here is derived from an EMBL/GenBank/DDBJ whole genome shotgun (WGS) entry which is preliminary data.</text>
</comment>
<reference evidence="1" key="1">
    <citation type="journal article" date="2023" name="Insect Mol. Biol.">
        <title>Genome sequencing provides insights into the evolution of gene families encoding plant cell wall-degrading enzymes in longhorned beetles.</title>
        <authorList>
            <person name="Shin N.R."/>
            <person name="Okamura Y."/>
            <person name="Kirsch R."/>
            <person name="Pauchet Y."/>
        </authorList>
    </citation>
    <scope>NUCLEOTIDE SEQUENCE</scope>
    <source>
        <strain evidence="1">MMC_N1</strain>
    </source>
</reference>
<name>A0ABQ9JLQ9_9CUCU</name>
<evidence type="ECO:0000313" key="2">
    <source>
        <dbReference type="Proteomes" id="UP001162164"/>
    </source>
</evidence>
<organism evidence="1 2">
    <name type="scientific">Molorchus minor</name>
    <dbReference type="NCBI Taxonomy" id="1323400"/>
    <lineage>
        <taxon>Eukaryota</taxon>
        <taxon>Metazoa</taxon>
        <taxon>Ecdysozoa</taxon>
        <taxon>Arthropoda</taxon>
        <taxon>Hexapoda</taxon>
        <taxon>Insecta</taxon>
        <taxon>Pterygota</taxon>
        <taxon>Neoptera</taxon>
        <taxon>Endopterygota</taxon>
        <taxon>Coleoptera</taxon>
        <taxon>Polyphaga</taxon>
        <taxon>Cucujiformia</taxon>
        <taxon>Chrysomeloidea</taxon>
        <taxon>Cerambycidae</taxon>
        <taxon>Lamiinae</taxon>
        <taxon>Monochamini</taxon>
        <taxon>Molorchus</taxon>
    </lineage>
</organism>
<keyword evidence="2" id="KW-1185">Reference proteome</keyword>
<proteinExistence type="predicted"/>
<protein>
    <submittedName>
        <fullName evidence="1">Uncharacterized protein</fullName>
    </submittedName>
</protein>
<dbReference type="Proteomes" id="UP001162164">
    <property type="component" value="Unassembled WGS sequence"/>
</dbReference>
<dbReference type="EMBL" id="JAPWTJ010000417">
    <property type="protein sequence ID" value="KAJ8978617.1"/>
    <property type="molecule type" value="Genomic_DNA"/>
</dbReference>
<sequence length="326" mass="37502">MPETQVGYIGHLQEFDPANSDWSVFKRRIDNYFVANNITDDKRKGAILLNVLNEEAYKLLYNLCLPEDPERKKYSELIPLLSEYFKPSLTVFAARYQFYTSRKTPSETAKEWSARVRQLAGLCQFEDQELNMVLRDHFIIGFCEGRVQDRLFEEKKSITLKEAVEIAISKSAAHPSLFNSSTSEMKKEPEIHYAQARNKHFNVGNYDGPTTSNVENEIVDLTVSPDTDSSVINTANIAEENSATQRPRRIIKPVSRLVYAIQSIRHHNCYYLFRLCVSTKCLTYVGFMSNVRIVSRNSSIIKEERPLEQQSYVKLPNTYLVAACQL</sequence>
<dbReference type="PANTHER" id="PTHR33198:SF19">
    <property type="entry name" value="CCHC-TYPE DOMAIN-CONTAINING PROTEIN"/>
    <property type="match status" value="1"/>
</dbReference>
<dbReference type="PANTHER" id="PTHR33198">
    <property type="entry name" value="ANK_REP_REGION DOMAIN-CONTAINING PROTEIN-RELATED"/>
    <property type="match status" value="1"/>
</dbReference>
<gene>
    <name evidence="1" type="ORF">NQ317_014545</name>
</gene>